<dbReference type="Proteomes" id="UP000198282">
    <property type="component" value="Unassembled WGS sequence"/>
</dbReference>
<keyword evidence="2" id="KW-1185">Reference proteome</keyword>
<accession>A0A239E1T6</accession>
<name>A0A239E1T6_9ACTN</name>
<organism evidence="1 2">
    <name type="scientific">Streptosporangium subroseum</name>
    <dbReference type="NCBI Taxonomy" id="106412"/>
    <lineage>
        <taxon>Bacteria</taxon>
        <taxon>Bacillati</taxon>
        <taxon>Actinomycetota</taxon>
        <taxon>Actinomycetes</taxon>
        <taxon>Streptosporangiales</taxon>
        <taxon>Streptosporangiaceae</taxon>
        <taxon>Streptosporangium</taxon>
    </lineage>
</organism>
<reference evidence="1 2" key="1">
    <citation type="submission" date="2017-06" db="EMBL/GenBank/DDBJ databases">
        <authorList>
            <person name="Kim H.J."/>
            <person name="Triplett B.A."/>
        </authorList>
    </citation>
    <scope>NUCLEOTIDE SEQUENCE [LARGE SCALE GENOMIC DNA]</scope>
    <source>
        <strain evidence="1 2">CGMCC 4.2132</strain>
    </source>
</reference>
<dbReference type="AlphaFoldDB" id="A0A239E1T6"/>
<dbReference type="EMBL" id="FZOD01000008">
    <property type="protein sequence ID" value="SNS38656.1"/>
    <property type="molecule type" value="Genomic_DNA"/>
</dbReference>
<gene>
    <name evidence="1" type="ORF">SAMN05216276_1008182</name>
</gene>
<protein>
    <submittedName>
        <fullName evidence="1">Uncharacterized protein</fullName>
    </submittedName>
</protein>
<dbReference type="RefSeq" id="WP_089207173.1">
    <property type="nucleotide sequence ID" value="NZ_FZOD01000008.1"/>
</dbReference>
<proteinExistence type="predicted"/>
<evidence type="ECO:0000313" key="1">
    <source>
        <dbReference type="EMBL" id="SNS38656.1"/>
    </source>
</evidence>
<evidence type="ECO:0000313" key="2">
    <source>
        <dbReference type="Proteomes" id="UP000198282"/>
    </source>
</evidence>
<sequence length="77" mass="8452">MIGPKNLLDLNTPEIVWANTGILVALATGTKGGYFELVVNRYSAYTVADIITALQQLPQHSLLRDAFADDEDITINF</sequence>